<name>A0ABX8QSA2_9ACTN</name>
<dbReference type="InterPro" id="IPR006531">
    <property type="entry name" value="Gp5/Vgr_OB"/>
</dbReference>
<sequence>MPGQYFGKYTGIVKDNRDGEGLGQVRVSVPAIFPPDELMVARPALPYGHFFVPENDAKVWVEFEGGDPGLVLWTGVQYVPGEWPDEARADPPHRRVVRSAAGHLLLFEDAEGAEAVRLAEAAHAHDLTFDASGITLSDGANGHSVTLDADGIRLKAAGGAEIALTADGVRLKAPGGAEVALAATGIVADAGPGVAEVKGVQVKLGPGASPVIRVGDSGVGNLGAPVVMTVTTNTQVLA</sequence>
<keyword evidence="3" id="KW-1185">Reference proteome</keyword>
<dbReference type="Pfam" id="PF04717">
    <property type="entry name" value="Phage_base_V"/>
    <property type="match status" value="1"/>
</dbReference>
<organism evidence="2 3">
    <name type="scientific">Actinomadura graeca</name>
    <dbReference type="NCBI Taxonomy" id="2750812"/>
    <lineage>
        <taxon>Bacteria</taxon>
        <taxon>Bacillati</taxon>
        <taxon>Actinomycetota</taxon>
        <taxon>Actinomycetes</taxon>
        <taxon>Streptosporangiales</taxon>
        <taxon>Thermomonosporaceae</taxon>
        <taxon>Actinomadura</taxon>
    </lineage>
</organism>
<gene>
    <name evidence="2" type="ORF">AGRA3207_002103</name>
</gene>
<proteinExistence type="predicted"/>
<evidence type="ECO:0000313" key="3">
    <source>
        <dbReference type="Proteomes" id="UP001049518"/>
    </source>
</evidence>
<evidence type="ECO:0000259" key="1">
    <source>
        <dbReference type="Pfam" id="PF04717"/>
    </source>
</evidence>
<feature type="domain" description="Gp5/Type VI secretion system Vgr protein OB-fold" evidence="1">
    <location>
        <begin position="9"/>
        <end position="76"/>
    </location>
</feature>
<evidence type="ECO:0000313" key="2">
    <source>
        <dbReference type="EMBL" id="QXJ21266.1"/>
    </source>
</evidence>
<dbReference type="RefSeq" id="WP_231334409.1">
    <property type="nucleotide sequence ID" value="NZ_CP059572.1"/>
</dbReference>
<protein>
    <recommendedName>
        <fullName evidence="1">Gp5/Type VI secretion system Vgr protein OB-fold domain-containing protein</fullName>
    </recommendedName>
</protein>
<reference evidence="2" key="1">
    <citation type="submission" date="2020-07" db="EMBL/GenBank/DDBJ databases">
        <authorList>
            <person name="Tarantini F.S."/>
            <person name="Hong K.W."/>
            <person name="Chan K.G."/>
        </authorList>
    </citation>
    <scope>NUCLEOTIDE SEQUENCE</scope>
    <source>
        <strain evidence="2">32-07</strain>
    </source>
</reference>
<dbReference type="SUPFAM" id="SSF69255">
    <property type="entry name" value="gp5 N-terminal domain-like"/>
    <property type="match status" value="1"/>
</dbReference>
<dbReference type="EMBL" id="CP059572">
    <property type="protein sequence ID" value="QXJ21266.1"/>
    <property type="molecule type" value="Genomic_DNA"/>
</dbReference>
<accession>A0ABX8QSA2</accession>
<dbReference type="Proteomes" id="UP001049518">
    <property type="component" value="Chromosome"/>
</dbReference>